<dbReference type="OrthoDB" id="544685at2759"/>
<evidence type="ECO:0000259" key="4">
    <source>
        <dbReference type="Pfam" id="PF25886"/>
    </source>
</evidence>
<dbReference type="PROSITE" id="PS00018">
    <property type="entry name" value="EF_HAND_1"/>
    <property type="match status" value="1"/>
</dbReference>
<evidence type="ECO:0000256" key="1">
    <source>
        <dbReference type="SAM" id="MobiDB-lite"/>
    </source>
</evidence>
<dbReference type="InterPro" id="IPR058650">
    <property type="entry name" value="Msy1/2-like"/>
</dbReference>
<feature type="compositionally biased region" description="Basic and acidic residues" evidence="1">
    <location>
        <begin position="425"/>
        <end position="444"/>
    </location>
</feature>
<dbReference type="Pfam" id="PF21082">
    <property type="entry name" value="MS_channel_3rd"/>
    <property type="match status" value="1"/>
</dbReference>
<feature type="transmembrane region" description="Helical" evidence="2">
    <location>
        <begin position="184"/>
        <end position="203"/>
    </location>
</feature>
<reference evidence="6" key="1">
    <citation type="submission" date="2016-02" db="EMBL/GenBank/DDBJ databases">
        <title>Comparative genomics of biotechnologically important yeasts.</title>
        <authorList>
            <consortium name="DOE Joint Genome Institute"/>
            <person name="Riley R."/>
            <person name="Haridas S."/>
            <person name="Wolfe K.H."/>
            <person name="Lopes M.R."/>
            <person name="Hittinger C.T."/>
            <person name="Goker M."/>
            <person name="Salamov A."/>
            <person name="Wisecaver J."/>
            <person name="Long T.M."/>
            <person name="Aerts A.L."/>
            <person name="Barry K."/>
            <person name="Choi C."/>
            <person name="Clum A."/>
            <person name="Coughlan A.Y."/>
            <person name="Deshpande S."/>
            <person name="Douglass A.P."/>
            <person name="Hanson S.J."/>
            <person name="Klenk H.-P."/>
            <person name="Labutti K."/>
            <person name="Lapidus A."/>
            <person name="Lindquist E."/>
            <person name="Lipzen A."/>
            <person name="Meier-Kolthoff J.P."/>
            <person name="Ohm R.A."/>
            <person name="Otillar R.P."/>
            <person name="Pangilinan J."/>
            <person name="Peng Y."/>
            <person name="Rokas A."/>
            <person name="Rosa C.A."/>
            <person name="Scheuner C."/>
            <person name="Sibirny A.A."/>
            <person name="Slot J.C."/>
            <person name="Stielow J.B."/>
            <person name="Sun H."/>
            <person name="Kurtzman C.P."/>
            <person name="Blackwell M."/>
            <person name="Jeffries T.W."/>
            <person name="Grigoriev I.V."/>
        </authorList>
    </citation>
    <scope>NUCLEOTIDE SEQUENCE [LARGE SCALE GENOMIC DNA]</scope>
    <source>
        <strain evidence="6">NRRL Y-17796</strain>
    </source>
</reference>
<feature type="transmembrane region" description="Helical" evidence="2">
    <location>
        <begin position="295"/>
        <end position="316"/>
    </location>
</feature>
<dbReference type="GO" id="GO:0005262">
    <property type="term" value="F:calcium channel activity"/>
    <property type="evidence" value="ECO:0007669"/>
    <property type="project" value="TreeGrafter"/>
</dbReference>
<protein>
    <recommendedName>
        <fullName evidence="7">EF-hand domain-containing protein</fullName>
    </recommendedName>
</protein>
<dbReference type="PANTHER" id="PTHR31323:SF14">
    <property type="entry name" value="MECHANOSENSITIVE ION CHANNEL PROTEIN MSY2"/>
    <property type="match status" value="1"/>
</dbReference>
<name>A0A1E4TBT7_9ASCO</name>
<dbReference type="InterPro" id="IPR018247">
    <property type="entry name" value="EF_Hand_1_Ca_BS"/>
</dbReference>
<keyword evidence="2" id="KW-1133">Transmembrane helix</keyword>
<feature type="domain" description="Mechanosensitive ion channel MscS C-terminal" evidence="3">
    <location>
        <begin position="685"/>
        <end position="752"/>
    </location>
</feature>
<evidence type="ECO:0008006" key="7">
    <source>
        <dbReference type="Google" id="ProtNLM"/>
    </source>
</evidence>
<feature type="domain" description="Mechanosensitive ion channel protein Msy1/2-like transmembrane" evidence="4">
    <location>
        <begin position="166"/>
        <end position="328"/>
    </location>
</feature>
<dbReference type="EMBL" id="KV453843">
    <property type="protein sequence ID" value="ODV89214.1"/>
    <property type="molecule type" value="Genomic_DNA"/>
</dbReference>
<dbReference type="InterPro" id="IPR049278">
    <property type="entry name" value="MS_channel_C"/>
</dbReference>
<sequence>MGSSSTYDEEAQIGFPSSPTEPVRDQNVLPTVERRASLRSRGISMTSSQNRNGLLRSNSRASYVSKASGTSSVTLNQKLSRYKSRELQNIEEEDANLYDRSGPGALGAALAISEALNDKQDAEGNMESTGAQQHTKAPLKVVTERDMQRTRLANARGGLRFILRAGQMLDSFMAWSFLTRMFSYWFVGFVIIFFPLAMGMWGFPYARLGGVLFGWICVWIIVSWTSIWVSRVFMRYLPTTLRFILAIVLPKYAKYAILIQSIENPAALFLTLLCTFITYNPLLRLTPGNDHIAEAWVTNLGNVLASLLITSALYLAEQIYIQYISVSFHKRQFATRIAADKQKTKALINLLSASYYLYPQFDSKFYDIDVKLTTFALERSAQVTTNTVRRVKNALPKLSISANDTQQRNNSSSQNTSSGSESDNSDNKNDIPLESIEHASKDESQIPPEPEPEKDRSHSPPFWARMSVTPNAVVANVLEKRSLVDDFCQRVWNSLVEPGEESIQLEDLHEVLGEFDDQVTQALDSNGSGDINLEELTGFTRELCQSKKSMMQVLTDTDLAIERFNSVLRIVVGVIGIFIMISLVSPDLSTVLTTTATSLLALSFMFTASAQEFISSCIFVFVQHPLDAGDHLVINGDHLEVLRMELLFTVFKRLDNNQVTQLSNAWLSRVWIDNVTRSKGQTDIITISLDQSVDAEKRNLLEKSLKDFVMENPRLFKPEILLEMTGITTVGGYNLQIRAFHKNNFSDYYSYNKRKNMLMDCIVNSLRTFDIRGPGGYDAVMGEDRFPMHIVRKTSVNADNKVDVTISPAE</sequence>
<dbReference type="Proteomes" id="UP000095023">
    <property type="component" value="Unassembled WGS sequence"/>
</dbReference>
<dbReference type="AlphaFoldDB" id="A0A1E4TBT7"/>
<feature type="transmembrane region" description="Helical" evidence="2">
    <location>
        <begin position="265"/>
        <end position="283"/>
    </location>
</feature>
<dbReference type="PANTHER" id="PTHR31323">
    <property type="entry name" value="MECHANOSENSITIVE ION CHANNEL PROTEIN MSY2"/>
    <property type="match status" value="1"/>
</dbReference>
<feature type="compositionally biased region" description="Low complexity" evidence="1">
    <location>
        <begin position="403"/>
        <end position="422"/>
    </location>
</feature>
<keyword evidence="2" id="KW-0472">Membrane</keyword>
<evidence type="ECO:0000313" key="5">
    <source>
        <dbReference type="EMBL" id="ODV89214.1"/>
    </source>
</evidence>
<dbReference type="GO" id="GO:0006874">
    <property type="term" value="P:intracellular calcium ion homeostasis"/>
    <property type="evidence" value="ECO:0007669"/>
    <property type="project" value="TreeGrafter"/>
</dbReference>
<feature type="region of interest" description="Disordered" evidence="1">
    <location>
        <begin position="399"/>
        <end position="463"/>
    </location>
</feature>
<evidence type="ECO:0000313" key="6">
    <source>
        <dbReference type="Proteomes" id="UP000095023"/>
    </source>
</evidence>
<keyword evidence="6" id="KW-1185">Reference proteome</keyword>
<gene>
    <name evidence="5" type="ORF">CANCADRAFT_3845</name>
</gene>
<keyword evidence="2" id="KW-0812">Transmembrane</keyword>
<organism evidence="5 6">
    <name type="scientific">Tortispora caseinolytica NRRL Y-17796</name>
    <dbReference type="NCBI Taxonomy" id="767744"/>
    <lineage>
        <taxon>Eukaryota</taxon>
        <taxon>Fungi</taxon>
        <taxon>Dikarya</taxon>
        <taxon>Ascomycota</taxon>
        <taxon>Saccharomycotina</taxon>
        <taxon>Trigonopsidomycetes</taxon>
        <taxon>Trigonopsidales</taxon>
        <taxon>Trigonopsidaceae</taxon>
        <taxon>Tortispora</taxon>
    </lineage>
</organism>
<feature type="transmembrane region" description="Helical" evidence="2">
    <location>
        <begin position="567"/>
        <end position="586"/>
    </location>
</feature>
<accession>A0A1E4TBT7</accession>
<dbReference type="Pfam" id="PF25886">
    <property type="entry name" value="Msy1"/>
    <property type="match status" value="1"/>
</dbReference>
<feature type="transmembrane region" description="Helical" evidence="2">
    <location>
        <begin position="210"/>
        <end position="230"/>
    </location>
</feature>
<feature type="region of interest" description="Disordered" evidence="1">
    <location>
        <begin position="1"/>
        <end position="26"/>
    </location>
</feature>
<evidence type="ECO:0000256" key="2">
    <source>
        <dbReference type="SAM" id="Phobius"/>
    </source>
</evidence>
<evidence type="ECO:0000259" key="3">
    <source>
        <dbReference type="Pfam" id="PF21082"/>
    </source>
</evidence>
<proteinExistence type="predicted"/>
<feature type="transmembrane region" description="Helical" evidence="2">
    <location>
        <begin position="598"/>
        <end position="622"/>
    </location>
</feature>